<name>A0A2N9F9F1_FAGSY</name>
<organism evidence="3">
    <name type="scientific">Fagus sylvatica</name>
    <name type="common">Beechnut</name>
    <dbReference type="NCBI Taxonomy" id="28930"/>
    <lineage>
        <taxon>Eukaryota</taxon>
        <taxon>Viridiplantae</taxon>
        <taxon>Streptophyta</taxon>
        <taxon>Embryophyta</taxon>
        <taxon>Tracheophyta</taxon>
        <taxon>Spermatophyta</taxon>
        <taxon>Magnoliopsida</taxon>
        <taxon>eudicotyledons</taxon>
        <taxon>Gunneridae</taxon>
        <taxon>Pentapetalae</taxon>
        <taxon>rosids</taxon>
        <taxon>fabids</taxon>
        <taxon>Fagales</taxon>
        <taxon>Fagaceae</taxon>
        <taxon>Fagus</taxon>
    </lineage>
</organism>
<dbReference type="GO" id="GO:0005886">
    <property type="term" value="C:plasma membrane"/>
    <property type="evidence" value="ECO:0007669"/>
    <property type="project" value="TreeGrafter"/>
</dbReference>
<feature type="compositionally biased region" description="Low complexity" evidence="1">
    <location>
        <begin position="20"/>
        <end position="32"/>
    </location>
</feature>
<dbReference type="InterPro" id="IPR045036">
    <property type="entry name" value="Spartin-like"/>
</dbReference>
<evidence type="ECO:0000313" key="3">
    <source>
        <dbReference type="EMBL" id="SPC83479.1"/>
    </source>
</evidence>
<reference evidence="3" key="1">
    <citation type="submission" date="2018-02" db="EMBL/GenBank/DDBJ databases">
        <authorList>
            <person name="Cohen D.B."/>
            <person name="Kent A.D."/>
        </authorList>
    </citation>
    <scope>NUCLEOTIDE SEQUENCE</scope>
</reference>
<feature type="domain" description="Senescence" evidence="2">
    <location>
        <begin position="251"/>
        <end position="386"/>
    </location>
</feature>
<dbReference type="InterPro" id="IPR009686">
    <property type="entry name" value="Senescence/spartin_C"/>
</dbReference>
<evidence type="ECO:0000259" key="2">
    <source>
        <dbReference type="Pfam" id="PF06911"/>
    </source>
</evidence>
<dbReference type="PANTHER" id="PTHR21068:SF50">
    <property type="entry name" value="PROTEIN EARLY-RESPONSIVE TO DEHYDRATION 7, CHLOROPLASTIC-LIKE ISOFORM X1"/>
    <property type="match status" value="1"/>
</dbReference>
<accession>A0A2N9F9F1</accession>
<feature type="region of interest" description="Disordered" evidence="1">
    <location>
        <begin position="1"/>
        <end position="32"/>
    </location>
</feature>
<dbReference type="PANTHER" id="PTHR21068">
    <property type="entry name" value="SPARTIN"/>
    <property type="match status" value="1"/>
</dbReference>
<dbReference type="EMBL" id="OIVN01000648">
    <property type="protein sequence ID" value="SPC83479.1"/>
    <property type="molecule type" value="Genomic_DNA"/>
</dbReference>
<protein>
    <recommendedName>
        <fullName evidence="2">Senescence domain-containing protein</fullName>
    </recommendedName>
</protein>
<dbReference type="Pfam" id="PF06911">
    <property type="entry name" value="Senescence"/>
    <property type="match status" value="1"/>
</dbReference>
<proteinExistence type="predicted"/>
<evidence type="ECO:0000256" key="1">
    <source>
        <dbReference type="SAM" id="MobiDB-lite"/>
    </source>
</evidence>
<dbReference type="AlphaFoldDB" id="A0A2N9F9F1"/>
<sequence length="473" mass="51207">MSASNSNPNPNPLYPQVILSNPDATSPFSSSSTPTIYPSVNMDDLAQNLFPEDDTVSQTPTLQSSEDILIRVPGALVHLIEKDQSVELACGELVIVSLTQGNNVVTVLARVGDDIQWPLAKDEAAVKVDEAHYFFTLRVPSNESLENDEDDEDFSGKECEMLNYGLTIASKGQEALLKELDRVLEKYSCFTVQKVEEGRDIEVLDGLVAREMAPEDLELKEKKELMADSSAAYWTTLAPNVEDYSGCVARLIAGGSGQLIRGILWCGDVTVDRLKWGNEFLKKRMGPGSNSEISPEAMKRIKRVKKLTKMSENVASGVLSGVVKVSGFFTSSIVNSKVGKKFFSLLPGEIILASLDGFSKVCDAVEVAGRNVMSTTSIVTTGLVSQSGLYGKPYLELCPISHDAFQVPPTWYGEQAAQVTNEGFDAAGYAIGAAWAVFKIRKAFNPKSILKPTTLAKAAAAANSSELKAKNKK</sequence>
<gene>
    <name evidence="3" type="ORF">FSB_LOCUS11361</name>
</gene>